<feature type="region of interest" description="Disordered" evidence="1">
    <location>
        <begin position="102"/>
        <end position="143"/>
    </location>
</feature>
<dbReference type="GO" id="GO:0003747">
    <property type="term" value="F:translation release factor activity"/>
    <property type="evidence" value="ECO:0007669"/>
    <property type="project" value="InterPro"/>
</dbReference>
<dbReference type="Pfam" id="PF00472">
    <property type="entry name" value="RF-1"/>
    <property type="match status" value="1"/>
</dbReference>
<dbReference type="AlphaFoldDB" id="A0A371X0Q1"/>
<dbReference type="EC" id="3.1.1.29" evidence="3"/>
<gene>
    <name evidence="3" type="ORF">DYI37_12705</name>
</gene>
<dbReference type="SUPFAM" id="SSF110916">
    <property type="entry name" value="Peptidyl-tRNA hydrolase domain-like"/>
    <property type="match status" value="1"/>
</dbReference>
<evidence type="ECO:0000256" key="1">
    <source>
        <dbReference type="SAM" id="MobiDB-lite"/>
    </source>
</evidence>
<dbReference type="OrthoDB" id="9815709at2"/>
<dbReference type="RefSeq" id="WP_116683636.1">
    <property type="nucleotide sequence ID" value="NZ_QURL01000005.1"/>
</dbReference>
<proteinExistence type="predicted"/>
<sequence length="143" mass="15983">MPDPLVITHRITIPDYELSEQFVTAGGPGGQNVNKVATAVQLRFYAERSGAISADAKRRLIKLAGRRATKEGEILIDASRFRHQERNREDARARLRELVLEALKPPPPPRKKTRPSRGAVERRLQAKKGRGAIKAMRGRVEDG</sequence>
<dbReference type="PANTHER" id="PTHR47814:SF1">
    <property type="entry name" value="PEPTIDYL-TRNA HYDROLASE ARFB"/>
    <property type="match status" value="1"/>
</dbReference>
<organism evidence="3 4">
    <name type="scientific">Fulvimarina endophytica</name>
    <dbReference type="NCBI Taxonomy" id="2293836"/>
    <lineage>
        <taxon>Bacteria</taxon>
        <taxon>Pseudomonadati</taxon>
        <taxon>Pseudomonadota</taxon>
        <taxon>Alphaproteobacteria</taxon>
        <taxon>Hyphomicrobiales</taxon>
        <taxon>Aurantimonadaceae</taxon>
        <taxon>Fulvimarina</taxon>
    </lineage>
</organism>
<protein>
    <submittedName>
        <fullName evidence="3">Aminoacyl-tRNA hydrolase</fullName>
        <ecNumber evidence="3">3.1.1.29</ecNumber>
    </submittedName>
</protein>
<dbReference type="InterPro" id="IPR000352">
    <property type="entry name" value="Pep_chain_release_fac_I"/>
</dbReference>
<evidence type="ECO:0000259" key="2">
    <source>
        <dbReference type="Pfam" id="PF00472"/>
    </source>
</evidence>
<name>A0A371X0Q1_9HYPH</name>
<dbReference type="NCBIfam" id="NF006718">
    <property type="entry name" value="PRK09256.1"/>
    <property type="match status" value="1"/>
</dbReference>
<keyword evidence="3" id="KW-0378">Hydrolase</keyword>
<dbReference type="Proteomes" id="UP000264310">
    <property type="component" value="Unassembled WGS sequence"/>
</dbReference>
<dbReference type="GO" id="GO:0004045">
    <property type="term" value="F:peptidyl-tRNA hydrolase activity"/>
    <property type="evidence" value="ECO:0007669"/>
    <property type="project" value="UniProtKB-EC"/>
</dbReference>
<reference evidence="3 4" key="1">
    <citation type="submission" date="2018-08" db="EMBL/GenBank/DDBJ databases">
        <title>Fulvimarina sp. 85, whole genome shotgun sequence.</title>
        <authorList>
            <person name="Tuo L."/>
        </authorList>
    </citation>
    <scope>NUCLEOTIDE SEQUENCE [LARGE SCALE GENOMIC DNA]</scope>
    <source>
        <strain evidence="3 4">85</strain>
    </source>
</reference>
<evidence type="ECO:0000313" key="4">
    <source>
        <dbReference type="Proteomes" id="UP000264310"/>
    </source>
</evidence>
<dbReference type="EMBL" id="QURL01000005">
    <property type="protein sequence ID" value="RFC62820.1"/>
    <property type="molecule type" value="Genomic_DNA"/>
</dbReference>
<dbReference type="PANTHER" id="PTHR47814">
    <property type="entry name" value="PEPTIDYL-TRNA HYDROLASE ARFB"/>
    <property type="match status" value="1"/>
</dbReference>
<evidence type="ECO:0000313" key="3">
    <source>
        <dbReference type="EMBL" id="RFC62820.1"/>
    </source>
</evidence>
<feature type="domain" description="Prokaryotic-type class I peptide chain release factors" evidence="2">
    <location>
        <begin position="10"/>
        <end position="137"/>
    </location>
</feature>
<dbReference type="GO" id="GO:0043022">
    <property type="term" value="F:ribosome binding"/>
    <property type="evidence" value="ECO:0007669"/>
    <property type="project" value="TreeGrafter"/>
</dbReference>
<accession>A0A371X0Q1</accession>
<dbReference type="GO" id="GO:0072344">
    <property type="term" value="P:rescue of stalled ribosome"/>
    <property type="evidence" value="ECO:0007669"/>
    <property type="project" value="TreeGrafter"/>
</dbReference>
<keyword evidence="4" id="KW-1185">Reference proteome</keyword>
<comment type="caution">
    <text evidence="3">The sequence shown here is derived from an EMBL/GenBank/DDBJ whole genome shotgun (WGS) entry which is preliminary data.</text>
</comment>
<dbReference type="Gene3D" id="3.30.160.20">
    <property type="match status" value="1"/>
</dbReference>